<dbReference type="Proteomes" id="UP000182835">
    <property type="component" value="Unassembled WGS sequence"/>
</dbReference>
<dbReference type="AlphaFoldDB" id="A0A1L8R592"/>
<evidence type="ECO:0000259" key="8">
    <source>
        <dbReference type="Pfam" id="PF00892"/>
    </source>
</evidence>
<evidence type="ECO:0000256" key="5">
    <source>
        <dbReference type="ARBA" id="ARBA00022989"/>
    </source>
</evidence>
<evidence type="ECO:0000256" key="4">
    <source>
        <dbReference type="ARBA" id="ARBA00022692"/>
    </source>
</evidence>
<feature type="transmembrane region" description="Helical" evidence="7">
    <location>
        <begin position="308"/>
        <end position="325"/>
    </location>
</feature>
<comment type="caution">
    <text evidence="9">The sequence shown here is derived from an EMBL/GenBank/DDBJ whole genome shotgun (WGS) entry which is preliminary data.</text>
</comment>
<proteinExistence type="inferred from homology"/>
<evidence type="ECO:0000313" key="10">
    <source>
        <dbReference type="Proteomes" id="UP000182835"/>
    </source>
</evidence>
<accession>A0A1L8R592</accession>
<dbReference type="InterPro" id="IPR000620">
    <property type="entry name" value="EamA_dom"/>
</dbReference>
<protein>
    <recommendedName>
        <fullName evidence="8">EamA domain-containing protein</fullName>
    </recommendedName>
</protein>
<feature type="transmembrane region" description="Helical" evidence="7">
    <location>
        <begin position="163"/>
        <end position="182"/>
    </location>
</feature>
<feature type="transmembrane region" description="Helical" evidence="7">
    <location>
        <begin position="194"/>
        <end position="213"/>
    </location>
</feature>
<keyword evidence="6 7" id="KW-0472">Membrane</keyword>
<feature type="transmembrane region" description="Helical" evidence="7">
    <location>
        <begin position="225"/>
        <end position="248"/>
    </location>
</feature>
<dbReference type="InterPro" id="IPR050638">
    <property type="entry name" value="AA-Vitamin_Transporters"/>
</dbReference>
<gene>
    <name evidence="9" type="ORF">RU96_GL000470</name>
</gene>
<evidence type="ECO:0000256" key="3">
    <source>
        <dbReference type="ARBA" id="ARBA00022475"/>
    </source>
</evidence>
<dbReference type="SUPFAM" id="SSF103481">
    <property type="entry name" value="Multidrug resistance efflux transporter EmrE"/>
    <property type="match status" value="2"/>
</dbReference>
<feature type="transmembrane region" description="Helical" evidence="7">
    <location>
        <begin position="25"/>
        <end position="45"/>
    </location>
</feature>
<feature type="transmembrane region" description="Helical" evidence="7">
    <location>
        <begin position="254"/>
        <end position="274"/>
    </location>
</feature>
<keyword evidence="3" id="KW-1003">Cell membrane</keyword>
<evidence type="ECO:0000256" key="6">
    <source>
        <dbReference type="ARBA" id="ARBA00023136"/>
    </source>
</evidence>
<evidence type="ECO:0000256" key="7">
    <source>
        <dbReference type="SAM" id="Phobius"/>
    </source>
</evidence>
<evidence type="ECO:0000256" key="1">
    <source>
        <dbReference type="ARBA" id="ARBA00004651"/>
    </source>
</evidence>
<feature type="domain" description="EamA" evidence="8">
    <location>
        <begin position="28"/>
        <end position="173"/>
    </location>
</feature>
<evidence type="ECO:0000256" key="2">
    <source>
        <dbReference type="ARBA" id="ARBA00007362"/>
    </source>
</evidence>
<reference evidence="9 10" key="1">
    <citation type="submission" date="2014-12" db="EMBL/GenBank/DDBJ databases">
        <title>Draft genome sequences of 29 type strains of Enterococci.</title>
        <authorList>
            <person name="Zhong Z."/>
            <person name="Sun Z."/>
            <person name="Liu W."/>
            <person name="Zhang W."/>
            <person name="Zhang H."/>
        </authorList>
    </citation>
    <scope>NUCLEOTIDE SEQUENCE [LARGE SCALE GENOMIC DNA]</scope>
    <source>
        <strain evidence="9 10">DSM 21207</strain>
    </source>
</reference>
<dbReference type="PANTHER" id="PTHR32322">
    <property type="entry name" value="INNER MEMBRANE TRANSPORTER"/>
    <property type="match status" value="1"/>
</dbReference>
<feature type="transmembrane region" description="Helical" evidence="7">
    <location>
        <begin position="65"/>
        <end position="89"/>
    </location>
</feature>
<feature type="domain" description="EamA" evidence="8">
    <location>
        <begin position="191"/>
        <end position="325"/>
    </location>
</feature>
<organism evidence="9 10">
    <name type="scientific">Enterococcus canintestini</name>
    <dbReference type="NCBI Taxonomy" id="317010"/>
    <lineage>
        <taxon>Bacteria</taxon>
        <taxon>Bacillati</taxon>
        <taxon>Bacillota</taxon>
        <taxon>Bacilli</taxon>
        <taxon>Lactobacillales</taxon>
        <taxon>Enterococcaceae</taxon>
        <taxon>Enterococcus</taxon>
    </lineage>
</organism>
<comment type="subcellular location">
    <subcellularLocation>
        <location evidence="1">Cell membrane</location>
        <topology evidence="1">Multi-pass membrane protein</topology>
    </subcellularLocation>
</comment>
<dbReference type="GO" id="GO:0005886">
    <property type="term" value="C:plasma membrane"/>
    <property type="evidence" value="ECO:0007669"/>
    <property type="project" value="UniProtKB-SubCell"/>
</dbReference>
<sequence>MEYATLFGEEKTDMETSTKKYPSKLTIAIAAIVTNVIWGTPFKLIKIMNDEMGISREAFGENYMGQVLATISIRFFIAGIMTLIFAMFIKQDIFKIKKSQWKEVIVMGLLSTTAAYFFFNIGNVNISSTINSTILAQSTIFFAAILAHFAYKNDKLTFPKITALIIGFIGLIVSQLTGGTTLQDMFQFSLTGEGFMLIYGLIAALATMLAKKIGSTLNSFVMTGWNLVIGSIVLLFIGILMGGSLFAINWTPLGILLLIILAAASAIPFSLWYWCAQYANLGEITVYKFIMPISGSLLAVAFGERFTAPLAIGLVLVCISIIMINKPPKFIQKLNRNEKNAF</sequence>
<feature type="transmembrane region" description="Helical" evidence="7">
    <location>
        <begin position="134"/>
        <end position="151"/>
    </location>
</feature>
<dbReference type="STRING" id="317010.RU96_GL000470"/>
<feature type="transmembrane region" description="Helical" evidence="7">
    <location>
        <begin position="101"/>
        <end position="122"/>
    </location>
</feature>
<keyword evidence="4 7" id="KW-0812">Transmembrane</keyword>
<dbReference type="InterPro" id="IPR037185">
    <property type="entry name" value="EmrE-like"/>
</dbReference>
<keyword evidence="5 7" id="KW-1133">Transmembrane helix</keyword>
<comment type="similarity">
    <text evidence="2">Belongs to the EamA transporter family.</text>
</comment>
<name>A0A1L8R592_9ENTE</name>
<dbReference type="Pfam" id="PF00892">
    <property type="entry name" value="EamA"/>
    <property type="match status" value="2"/>
</dbReference>
<evidence type="ECO:0000313" key="9">
    <source>
        <dbReference type="EMBL" id="OJG14895.1"/>
    </source>
</evidence>
<dbReference type="PANTHER" id="PTHR32322:SF18">
    <property type="entry name" value="S-ADENOSYLMETHIONINE_S-ADENOSYLHOMOCYSTEINE TRANSPORTER"/>
    <property type="match status" value="1"/>
</dbReference>
<dbReference type="EMBL" id="JXKG01000012">
    <property type="protein sequence ID" value="OJG14895.1"/>
    <property type="molecule type" value="Genomic_DNA"/>
</dbReference>